<protein>
    <submittedName>
        <fullName evidence="1">Uncharacterized protein</fullName>
    </submittedName>
</protein>
<proteinExistence type="predicted"/>
<dbReference type="SUPFAM" id="SSF63829">
    <property type="entry name" value="Calcium-dependent phosphotriesterase"/>
    <property type="match status" value="1"/>
</dbReference>
<dbReference type="PANTHER" id="PTHR42060">
    <property type="entry name" value="NHL REPEAT-CONTAINING PROTEIN-RELATED"/>
    <property type="match status" value="1"/>
</dbReference>
<reference evidence="1" key="1">
    <citation type="submission" date="2021-03" db="EMBL/GenBank/DDBJ databases">
        <authorList>
            <person name="Tagirdzhanova G."/>
        </authorList>
    </citation>
    <scope>NUCLEOTIDE SEQUENCE</scope>
</reference>
<gene>
    <name evidence="1" type="ORF">ALECFALPRED_007672</name>
</gene>
<evidence type="ECO:0000313" key="2">
    <source>
        <dbReference type="Proteomes" id="UP000664203"/>
    </source>
</evidence>
<comment type="caution">
    <text evidence="1">The sequence shown here is derived from an EMBL/GenBank/DDBJ whole genome shotgun (WGS) entry which is preliminary data.</text>
</comment>
<dbReference type="PANTHER" id="PTHR42060:SF1">
    <property type="entry name" value="NHL REPEAT-CONTAINING PROTEIN"/>
    <property type="match status" value="1"/>
</dbReference>
<sequence>MATSYSRLITNHTFMISIPEASALNGVTTLNGSPDIVLIADSTLGAVWRANVATGDYSIAIESPLFTNTSTSGRGINGVHTVGEMLYFTNSAQESFGRVPVTGDGSAAGEVELLGTPPASYDDFAIDQGGNAWIATHPNSLTEWTSEGTSSNITGNAESIEMIQPTAVNFGRGSTQEESTLYMTTYGGQIIAINV</sequence>
<dbReference type="EMBL" id="CAJPDR010000051">
    <property type="protein sequence ID" value="CAF9911856.1"/>
    <property type="molecule type" value="Genomic_DNA"/>
</dbReference>
<dbReference type="AlphaFoldDB" id="A0A8H3EZX3"/>
<organism evidence="1 2">
    <name type="scientific">Alectoria fallacina</name>
    <dbReference type="NCBI Taxonomy" id="1903189"/>
    <lineage>
        <taxon>Eukaryota</taxon>
        <taxon>Fungi</taxon>
        <taxon>Dikarya</taxon>
        <taxon>Ascomycota</taxon>
        <taxon>Pezizomycotina</taxon>
        <taxon>Lecanoromycetes</taxon>
        <taxon>OSLEUM clade</taxon>
        <taxon>Lecanoromycetidae</taxon>
        <taxon>Lecanorales</taxon>
        <taxon>Lecanorineae</taxon>
        <taxon>Parmeliaceae</taxon>
        <taxon>Alectoria</taxon>
    </lineage>
</organism>
<dbReference type="Gene3D" id="2.120.10.30">
    <property type="entry name" value="TolB, C-terminal domain"/>
    <property type="match status" value="1"/>
</dbReference>
<evidence type="ECO:0000313" key="1">
    <source>
        <dbReference type="EMBL" id="CAF9911856.1"/>
    </source>
</evidence>
<dbReference type="InterPro" id="IPR011042">
    <property type="entry name" value="6-blade_b-propeller_TolB-like"/>
</dbReference>
<dbReference type="Proteomes" id="UP000664203">
    <property type="component" value="Unassembled WGS sequence"/>
</dbReference>
<dbReference type="InterPro" id="IPR052998">
    <property type="entry name" value="Hetero-Diels-Alderase-like"/>
</dbReference>
<dbReference type="OrthoDB" id="9977941at2759"/>
<keyword evidence="2" id="KW-1185">Reference proteome</keyword>
<accession>A0A8H3EZX3</accession>
<name>A0A8H3EZX3_9LECA</name>